<comment type="caution">
    <text evidence="2">The sequence shown here is derived from an EMBL/GenBank/DDBJ whole genome shotgun (WGS) entry which is preliminary data.</text>
</comment>
<evidence type="ECO:0000313" key="3">
    <source>
        <dbReference type="Proteomes" id="UP001151760"/>
    </source>
</evidence>
<protein>
    <recommendedName>
        <fullName evidence="4">Reverse transcriptase domain-containing protein</fullName>
    </recommendedName>
</protein>
<dbReference type="EMBL" id="BQNB010018478">
    <property type="protein sequence ID" value="GJT74870.1"/>
    <property type="molecule type" value="Genomic_DNA"/>
</dbReference>
<organism evidence="2 3">
    <name type="scientific">Tanacetum coccineum</name>
    <dbReference type="NCBI Taxonomy" id="301880"/>
    <lineage>
        <taxon>Eukaryota</taxon>
        <taxon>Viridiplantae</taxon>
        <taxon>Streptophyta</taxon>
        <taxon>Embryophyta</taxon>
        <taxon>Tracheophyta</taxon>
        <taxon>Spermatophyta</taxon>
        <taxon>Magnoliopsida</taxon>
        <taxon>eudicotyledons</taxon>
        <taxon>Gunneridae</taxon>
        <taxon>Pentapetalae</taxon>
        <taxon>asterids</taxon>
        <taxon>campanulids</taxon>
        <taxon>Asterales</taxon>
        <taxon>Asteraceae</taxon>
        <taxon>Asteroideae</taxon>
        <taxon>Anthemideae</taxon>
        <taxon>Anthemidinae</taxon>
        <taxon>Tanacetum</taxon>
    </lineage>
</organism>
<feature type="coiled-coil region" evidence="1">
    <location>
        <begin position="147"/>
        <end position="190"/>
    </location>
</feature>
<gene>
    <name evidence="2" type="ORF">Tco_1041595</name>
</gene>
<evidence type="ECO:0000313" key="2">
    <source>
        <dbReference type="EMBL" id="GJT74870.1"/>
    </source>
</evidence>
<keyword evidence="3" id="KW-1185">Reference proteome</keyword>
<reference evidence="2" key="1">
    <citation type="journal article" date="2022" name="Int. J. Mol. Sci.">
        <title>Draft Genome of Tanacetum Coccineum: Genomic Comparison of Closely Related Tanacetum-Family Plants.</title>
        <authorList>
            <person name="Yamashiro T."/>
            <person name="Shiraishi A."/>
            <person name="Nakayama K."/>
            <person name="Satake H."/>
        </authorList>
    </citation>
    <scope>NUCLEOTIDE SEQUENCE</scope>
</reference>
<dbReference type="Proteomes" id="UP001151760">
    <property type="component" value="Unassembled WGS sequence"/>
</dbReference>
<sequence>MSANHVNFVGCGIYAKLFFLDNSIHFGTAINKYYMIFLDYHGLKLLTYPYEEVDPLNPPPPASESELEDVIEDEDMVESKDETVLASVHEVGELSTAPFLREDGDGLLPGLMRRDINSLFGRMTSLSRRLCSHKTANALVKKKGKAKDEYYAAMENLVKKLSNAKEKVECKKLKKELEEARFSNALLRIQNKLVEKDLYWTRVRAHEIMPLRSIPLTQAAVRRMIKESVDTAIAAERARQANVRNDAMGYGPARGQDVVPVVRECTFVGFMKCNPTIFHSIEGSVELRRWFEKIESVFRISECAEGKKVKFVVSILQGLALTWWNSKIATIGLETVNQMPWTEMK</sequence>
<reference evidence="2" key="2">
    <citation type="submission" date="2022-01" db="EMBL/GenBank/DDBJ databases">
        <authorList>
            <person name="Yamashiro T."/>
            <person name="Shiraishi A."/>
            <person name="Satake H."/>
            <person name="Nakayama K."/>
        </authorList>
    </citation>
    <scope>NUCLEOTIDE SEQUENCE</scope>
</reference>
<proteinExistence type="predicted"/>
<accession>A0ABQ5GGK5</accession>
<name>A0ABQ5GGK5_9ASTR</name>
<evidence type="ECO:0008006" key="4">
    <source>
        <dbReference type="Google" id="ProtNLM"/>
    </source>
</evidence>
<evidence type="ECO:0000256" key="1">
    <source>
        <dbReference type="SAM" id="Coils"/>
    </source>
</evidence>
<keyword evidence="1" id="KW-0175">Coiled coil</keyword>